<dbReference type="InterPro" id="IPR036236">
    <property type="entry name" value="Znf_C2H2_sf"/>
</dbReference>
<accession>A0AAV9W4I9</accession>
<dbReference type="Gene3D" id="3.30.160.60">
    <property type="entry name" value="Classic Zinc Finger"/>
    <property type="match status" value="1"/>
</dbReference>
<dbReference type="SMART" id="SM00355">
    <property type="entry name" value="ZnF_C2H2"/>
    <property type="match status" value="2"/>
</dbReference>
<dbReference type="GO" id="GO:0003676">
    <property type="term" value="F:nucleic acid binding"/>
    <property type="evidence" value="ECO:0007669"/>
    <property type="project" value="InterPro"/>
</dbReference>
<dbReference type="PROSITE" id="PS50171">
    <property type="entry name" value="ZF_MATRIN"/>
    <property type="match status" value="1"/>
</dbReference>
<gene>
    <name evidence="8" type="ORF">TWF481_010783</name>
</gene>
<feature type="region of interest" description="Disordered" evidence="6">
    <location>
        <begin position="59"/>
        <end position="79"/>
    </location>
</feature>
<dbReference type="InterPro" id="IPR013087">
    <property type="entry name" value="Znf_C2H2_type"/>
</dbReference>
<keyword evidence="4" id="KW-0862">Zinc</keyword>
<feature type="compositionally biased region" description="Low complexity" evidence="6">
    <location>
        <begin position="364"/>
        <end position="401"/>
    </location>
</feature>
<evidence type="ECO:0000256" key="6">
    <source>
        <dbReference type="SAM" id="MobiDB-lite"/>
    </source>
</evidence>
<reference evidence="8 9" key="1">
    <citation type="submission" date="2023-08" db="EMBL/GenBank/DDBJ databases">
        <authorList>
            <person name="Palmer J.M."/>
        </authorList>
    </citation>
    <scope>NUCLEOTIDE SEQUENCE [LARGE SCALE GENOMIC DNA]</scope>
    <source>
        <strain evidence="8 9">TWF481</strain>
    </source>
</reference>
<feature type="compositionally biased region" description="Basic and acidic residues" evidence="6">
    <location>
        <begin position="224"/>
        <end position="233"/>
    </location>
</feature>
<name>A0AAV9W4I9_9PEZI</name>
<dbReference type="PROSITE" id="PS00028">
    <property type="entry name" value="ZINC_FINGER_C2H2_1"/>
    <property type="match status" value="2"/>
</dbReference>
<evidence type="ECO:0000259" key="7">
    <source>
        <dbReference type="PROSITE" id="PS50171"/>
    </source>
</evidence>
<evidence type="ECO:0000256" key="4">
    <source>
        <dbReference type="ARBA" id="ARBA00022833"/>
    </source>
</evidence>
<dbReference type="GO" id="GO:0008270">
    <property type="term" value="F:zinc ion binding"/>
    <property type="evidence" value="ECO:0007669"/>
    <property type="project" value="UniProtKB-KW"/>
</dbReference>
<evidence type="ECO:0000256" key="2">
    <source>
        <dbReference type="ARBA" id="ARBA00022723"/>
    </source>
</evidence>
<dbReference type="SUPFAM" id="SSF57667">
    <property type="entry name" value="beta-beta-alpha zinc fingers"/>
    <property type="match status" value="1"/>
</dbReference>
<keyword evidence="2" id="KW-0479">Metal-binding</keyword>
<feature type="region of interest" description="Disordered" evidence="6">
    <location>
        <begin position="20"/>
        <end position="41"/>
    </location>
</feature>
<organism evidence="8 9">
    <name type="scientific">Arthrobotrys musiformis</name>
    <dbReference type="NCBI Taxonomy" id="47236"/>
    <lineage>
        <taxon>Eukaryota</taxon>
        <taxon>Fungi</taxon>
        <taxon>Dikarya</taxon>
        <taxon>Ascomycota</taxon>
        <taxon>Pezizomycotina</taxon>
        <taxon>Orbiliomycetes</taxon>
        <taxon>Orbiliales</taxon>
        <taxon>Orbiliaceae</taxon>
        <taxon>Arthrobotrys</taxon>
    </lineage>
</organism>
<evidence type="ECO:0000313" key="9">
    <source>
        <dbReference type="Proteomes" id="UP001370758"/>
    </source>
</evidence>
<dbReference type="EMBL" id="JAVHJL010000007">
    <property type="protein sequence ID" value="KAK6500439.1"/>
    <property type="molecule type" value="Genomic_DNA"/>
</dbReference>
<feature type="domain" description="Matrin-type" evidence="7">
    <location>
        <begin position="326"/>
        <end position="356"/>
    </location>
</feature>
<evidence type="ECO:0000256" key="1">
    <source>
        <dbReference type="ARBA" id="ARBA00004123"/>
    </source>
</evidence>
<comment type="caution">
    <text evidence="8">The sequence shown here is derived from an EMBL/GenBank/DDBJ whole genome shotgun (WGS) entry which is preliminary data.</text>
</comment>
<evidence type="ECO:0000256" key="5">
    <source>
        <dbReference type="ARBA" id="ARBA00023242"/>
    </source>
</evidence>
<keyword evidence="9" id="KW-1185">Reference proteome</keyword>
<dbReference type="GO" id="GO:0005634">
    <property type="term" value="C:nucleus"/>
    <property type="evidence" value="ECO:0007669"/>
    <property type="project" value="UniProtKB-SubCell"/>
</dbReference>
<sequence>MREALCHLFLEVLLQRKTIGPGRDSVSNPDHEPPLDQDQEFPGSEVSFLLNQICSSQESGVEQGRVQPESEAYDNGLLDNSSGSRHGNLCTLQNTQDRAGSQYEFLNGCVAGFPAESGRNSSVLHSTIQPSTTMHSTSLTSVFFPLFDGIIPGSLETMDQTTPYGYPEMSFGDFTLFAEDEDMDQFGQFSEQPPAAGPHNTDSPLWTHEDALGTPVASSPASAHLEDQGRGEDLNALARRRLQENDEGKRRRKLSASNPVNGSRVQKKSSQAQKKGSQVQKRAAPERKIRRPRKPSLFCHWEGCGASFTRQREFEMHMGKHEKPLFYCEVCSQLLTRKDNRRKHDDSQRHKDNVAASKANLANSPVPSSDSSSSPSSLSSPSSSSSGPIFSSNPSPVVSASTSSSYTDSLPLFLLDQIPQYLDVGGQTNISSNFEEKISTEEKMSILQAKMAVISSLVYETNFEMKELMQEMGTTEKIKLVLPNVLTSFTKSSENKSKKVEEREKEKETELMTCMSAYLPMRVSSVLQEFFNLANEGRNVIGMCVQERLSVDKPMGGI</sequence>
<proteinExistence type="predicted"/>
<evidence type="ECO:0000313" key="8">
    <source>
        <dbReference type="EMBL" id="KAK6500439.1"/>
    </source>
</evidence>
<dbReference type="AlphaFoldDB" id="A0AAV9W4I9"/>
<feature type="region of interest" description="Disordered" evidence="6">
    <location>
        <begin position="339"/>
        <end position="401"/>
    </location>
</feature>
<comment type="subcellular location">
    <subcellularLocation>
        <location evidence="1">Nucleus</location>
    </subcellularLocation>
</comment>
<keyword evidence="5" id="KW-0539">Nucleus</keyword>
<dbReference type="InterPro" id="IPR000690">
    <property type="entry name" value="Matrin/U1-C_Znf_C2H2"/>
</dbReference>
<feature type="compositionally biased region" description="Basic and acidic residues" evidence="6">
    <location>
        <begin position="339"/>
        <end position="353"/>
    </location>
</feature>
<feature type="compositionally biased region" description="Low complexity" evidence="6">
    <location>
        <begin position="268"/>
        <end position="281"/>
    </location>
</feature>
<dbReference type="Proteomes" id="UP001370758">
    <property type="component" value="Unassembled WGS sequence"/>
</dbReference>
<protein>
    <recommendedName>
        <fullName evidence="7">Matrin-type domain-containing protein</fullName>
    </recommendedName>
</protein>
<feature type="compositionally biased region" description="Polar residues" evidence="6">
    <location>
        <begin position="255"/>
        <end position="264"/>
    </location>
</feature>
<feature type="region of interest" description="Disordered" evidence="6">
    <location>
        <begin position="187"/>
        <end position="294"/>
    </location>
</feature>
<evidence type="ECO:0000256" key="3">
    <source>
        <dbReference type="ARBA" id="ARBA00022771"/>
    </source>
</evidence>
<keyword evidence="3" id="KW-0863">Zinc-finger</keyword>